<evidence type="ECO:0000313" key="8">
    <source>
        <dbReference type="Proteomes" id="UP000249293"/>
    </source>
</evidence>
<dbReference type="PROSITE" id="PS50033">
    <property type="entry name" value="UBX"/>
    <property type="match status" value="1"/>
</dbReference>
<evidence type="ECO:0000256" key="1">
    <source>
        <dbReference type="SAM" id="Coils"/>
    </source>
</evidence>
<dbReference type="PANTHER" id="PTHR23322">
    <property type="entry name" value="FAS-ASSOCIATED PROTEIN"/>
    <property type="match status" value="1"/>
</dbReference>
<dbReference type="CDD" id="cd14273">
    <property type="entry name" value="UBA_TAP-C_like"/>
    <property type="match status" value="1"/>
</dbReference>
<dbReference type="SMART" id="SM00166">
    <property type="entry name" value="UBX"/>
    <property type="match status" value="1"/>
</dbReference>
<keyword evidence="8" id="KW-1185">Reference proteome</keyword>
<keyword evidence="3" id="KW-0812">Transmembrane</keyword>
<dbReference type="SUPFAM" id="SSF54236">
    <property type="entry name" value="Ubiquitin-like"/>
    <property type="match status" value="1"/>
</dbReference>
<dbReference type="STRING" id="4909.A0A1V2LG23"/>
<feature type="region of interest" description="Disordered" evidence="2">
    <location>
        <begin position="77"/>
        <end position="97"/>
    </location>
</feature>
<evidence type="ECO:0000313" key="5">
    <source>
        <dbReference type="EMBL" id="AWU73624.1"/>
    </source>
</evidence>
<dbReference type="InterPro" id="IPR050730">
    <property type="entry name" value="UBX_domain-protein"/>
</dbReference>
<accession>A0A1V2LG23</accession>
<dbReference type="EMBL" id="CP028773">
    <property type="protein sequence ID" value="AWU73624.1"/>
    <property type="molecule type" value="Genomic_DNA"/>
</dbReference>
<evidence type="ECO:0000313" key="7">
    <source>
        <dbReference type="Proteomes" id="UP000189274"/>
    </source>
</evidence>
<proteinExistence type="predicted"/>
<dbReference type="Proteomes" id="UP000249293">
    <property type="component" value="Chromosome 1"/>
</dbReference>
<dbReference type="Pfam" id="PF00789">
    <property type="entry name" value="UBX"/>
    <property type="match status" value="1"/>
</dbReference>
<feature type="compositionally biased region" description="Low complexity" evidence="2">
    <location>
        <begin position="84"/>
        <end position="97"/>
    </location>
</feature>
<feature type="coiled-coil region" evidence="1">
    <location>
        <begin position="396"/>
        <end position="427"/>
    </location>
</feature>
<dbReference type="GO" id="GO:0005783">
    <property type="term" value="C:endoplasmic reticulum"/>
    <property type="evidence" value="ECO:0007669"/>
    <property type="project" value="TreeGrafter"/>
</dbReference>
<dbReference type="GO" id="GO:0036503">
    <property type="term" value="P:ERAD pathway"/>
    <property type="evidence" value="ECO:0007669"/>
    <property type="project" value="TreeGrafter"/>
</dbReference>
<dbReference type="AlphaFoldDB" id="A0A1V2LG23"/>
<evidence type="ECO:0000256" key="3">
    <source>
        <dbReference type="SAM" id="Phobius"/>
    </source>
</evidence>
<dbReference type="Pfam" id="PF14555">
    <property type="entry name" value="UBA_4"/>
    <property type="match status" value="1"/>
</dbReference>
<dbReference type="InterPro" id="IPR029071">
    <property type="entry name" value="Ubiquitin-like_domsf"/>
</dbReference>
<reference evidence="5 8" key="3">
    <citation type="submission" date="2018-06" db="EMBL/GenBank/DDBJ databases">
        <title>Population genomics shows no distinction between pathogenic Candida krusei and environmental Pichia kudriavzevii: One species, four names.</title>
        <authorList>
            <person name="Douglass A.P."/>
            <person name="Offei B."/>
            <person name="Braun-Galleani S."/>
            <person name="Coughlan A.Y."/>
            <person name="Martos A."/>
            <person name="Ortiz-Merino R.A."/>
            <person name="Byrne K.P."/>
            <person name="Wolfe K.H."/>
        </authorList>
    </citation>
    <scope>NUCLEOTIDE SEQUENCE [LARGE SCALE GENOMIC DNA]</scope>
    <source>
        <strain evidence="5 8">CBS573</strain>
    </source>
</reference>
<gene>
    <name evidence="6" type="ORF">BOH78_4883</name>
    <name evidence="5" type="ORF">C5L36_0A02280</name>
</gene>
<dbReference type="Gene3D" id="3.40.30.10">
    <property type="entry name" value="Glutaredoxin"/>
    <property type="match status" value="1"/>
</dbReference>
<feature type="transmembrane region" description="Helical" evidence="3">
    <location>
        <begin position="154"/>
        <end position="176"/>
    </location>
</feature>
<reference evidence="6" key="2">
    <citation type="submission" date="2017-01" db="EMBL/GenBank/DDBJ databases">
        <authorList>
            <person name="Mah S.A."/>
            <person name="Swanson W.J."/>
            <person name="Moy G.W."/>
            <person name="Vacquier V.D."/>
        </authorList>
    </citation>
    <scope>NUCLEOTIDE SEQUENCE [LARGE SCALE GENOMIC DNA]</scope>
    <source>
        <strain evidence="6">129</strain>
    </source>
</reference>
<dbReference type="SUPFAM" id="SSF46934">
    <property type="entry name" value="UBA-like"/>
    <property type="match status" value="1"/>
</dbReference>
<organism evidence="6 7">
    <name type="scientific">Pichia kudriavzevii</name>
    <name type="common">Yeast</name>
    <name type="synonym">Issatchenkia orientalis</name>
    <dbReference type="NCBI Taxonomy" id="4909"/>
    <lineage>
        <taxon>Eukaryota</taxon>
        <taxon>Fungi</taxon>
        <taxon>Dikarya</taxon>
        <taxon>Ascomycota</taxon>
        <taxon>Saccharomycotina</taxon>
        <taxon>Pichiomycetes</taxon>
        <taxon>Pichiales</taxon>
        <taxon>Pichiaceae</taxon>
        <taxon>Pichia</taxon>
    </lineage>
</organism>
<dbReference type="InterPro" id="IPR036249">
    <property type="entry name" value="Thioredoxin-like_sf"/>
</dbReference>
<feature type="domain" description="UBX" evidence="4">
    <location>
        <begin position="457"/>
        <end position="491"/>
    </location>
</feature>
<sequence length="596" mass="69609">MDKLTDEQQIVLDQFSEITNFDKEKEDKKVLRLLTVCNWNLETAIARYFDNDFPQLLDDHHFSSIYSDTQSFNGNTDSVFTNQSVAPPSNRSSSPPNVSPFFNPPDISFQASLVNASDELLVPKFQRALPINNKWKFQAGLLKPSSEMTKLNPLLTSLVFILMLIPKFFLLLGYGLNRVFGDYAPHLFKFLGLRKDEDDFPSHPTHNSPDDVAQHDIRKYVAEISGKEGEQLPPIYNGEFNSAFEECRKNLKWFCLILFNSESSSAERIIKEIITNERFVEFIKRNDVVLYLGDVSYPEAYEVGTSYRAYGLPYLSLIANVSLNGLSYPEFSIVCKCQRLLDGFNPTTNNNSISRLLKRLNRIIEKYEPQLVTQRFDKQEAEMSRIIREQQDNAYKESLLKDKQRQEEKVKKQLEQDLQISKQLEKESLLKQNKIKAKEYTIRYINNYYIRDDASWVKGEFTTIQFRTNDGKRFVRRFSKNETVFDIFMFVLSKQMINSYINRGVYDNDSDDDGNDEESEEVYEFVEEDDVLEYFKDYPFKYDEVENIHLDFEFDLVSPMPRLRLVSNHDPISEVKGIWPNGSLLIEPNDIYEEDD</sequence>
<name>A0A1V2LG23_PICKU</name>
<dbReference type="InterPro" id="IPR001012">
    <property type="entry name" value="UBX_dom"/>
</dbReference>
<dbReference type="GO" id="GO:0043130">
    <property type="term" value="F:ubiquitin binding"/>
    <property type="evidence" value="ECO:0007669"/>
    <property type="project" value="TreeGrafter"/>
</dbReference>
<dbReference type="PANTHER" id="PTHR23322:SF1">
    <property type="entry name" value="FAS-ASSOCIATED FACTOR 2"/>
    <property type="match status" value="1"/>
</dbReference>
<evidence type="ECO:0000256" key="2">
    <source>
        <dbReference type="SAM" id="MobiDB-lite"/>
    </source>
</evidence>
<dbReference type="Proteomes" id="UP000189274">
    <property type="component" value="Unassembled WGS sequence"/>
</dbReference>
<keyword evidence="3" id="KW-1133">Transmembrane helix</keyword>
<dbReference type="InterPro" id="IPR009060">
    <property type="entry name" value="UBA-like_sf"/>
</dbReference>
<dbReference type="Gene3D" id="1.10.8.10">
    <property type="entry name" value="DNA helicase RuvA subunit, C-terminal domain"/>
    <property type="match status" value="1"/>
</dbReference>
<dbReference type="OrthoDB" id="1026733at2759"/>
<dbReference type="Gene3D" id="3.10.20.90">
    <property type="entry name" value="Phosphatidylinositol 3-kinase Catalytic Subunit, Chain A, domain 1"/>
    <property type="match status" value="1"/>
</dbReference>
<protein>
    <submittedName>
        <fullName evidence="6">UBX domain-containing protein 2</fullName>
    </submittedName>
</protein>
<dbReference type="VEuPathDB" id="FungiDB:C5L36_0A02280"/>
<dbReference type="EMBL" id="MQVM01000048">
    <property type="protein sequence ID" value="ONH70918.1"/>
    <property type="molecule type" value="Genomic_DNA"/>
</dbReference>
<reference evidence="7" key="1">
    <citation type="journal article" date="2017" name="Genome Announc.">
        <title>Genome sequences of Cyberlindnera fabianii 65, Pichia kudriavzevii 129, and Saccharomyces cerevisiae 131 isolated from fermented masau fruits in Zimbabwe.</title>
        <authorList>
            <person name="van Rijswijck I.M.H."/>
            <person name="Derks M.F.L."/>
            <person name="Abee T."/>
            <person name="de Ridder D."/>
            <person name="Smid E.J."/>
        </authorList>
    </citation>
    <scope>NUCLEOTIDE SEQUENCE [LARGE SCALE GENOMIC DNA]</scope>
    <source>
        <strain evidence="7">129</strain>
    </source>
</reference>
<keyword evidence="3" id="KW-0472">Membrane</keyword>
<evidence type="ECO:0000259" key="4">
    <source>
        <dbReference type="PROSITE" id="PS50033"/>
    </source>
</evidence>
<keyword evidence="1" id="KW-0175">Coiled coil</keyword>
<evidence type="ECO:0000313" key="6">
    <source>
        <dbReference type="EMBL" id="ONH70918.1"/>
    </source>
</evidence>
<dbReference type="SUPFAM" id="SSF52833">
    <property type="entry name" value="Thioredoxin-like"/>
    <property type="match status" value="1"/>
</dbReference>